<gene>
    <name evidence="6" type="ORF">ALQ86_100998</name>
</gene>
<evidence type="ECO:0000256" key="2">
    <source>
        <dbReference type="ARBA" id="ARBA00022989"/>
    </source>
</evidence>
<keyword evidence="2 4" id="KW-1133">Transmembrane helix</keyword>
<dbReference type="SUPFAM" id="SSF103473">
    <property type="entry name" value="MFS general substrate transporter"/>
    <property type="match status" value="2"/>
</dbReference>
<feature type="transmembrane region" description="Helical" evidence="4">
    <location>
        <begin position="597"/>
        <end position="616"/>
    </location>
</feature>
<evidence type="ECO:0000313" key="6">
    <source>
        <dbReference type="EMBL" id="RML97876.1"/>
    </source>
</evidence>
<dbReference type="PROSITE" id="PS50850">
    <property type="entry name" value="MFS"/>
    <property type="match status" value="1"/>
</dbReference>
<dbReference type="EMBL" id="RBOA01000344">
    <property type="protein sequence ID" value="RML97876.1"/>
    <property type="molecule type" value="Genomic_DNA"/>
</dbReference>
<feature type="transmembrane region" description="Helical" evidence="4">
    <location>
        <begin position="341"/>
        <end position="366"/>
    </location>
</feature>
<dbReference type="Pfam" id="PF07690">
    <property type="entry name" value="MFS_1"/>
    <property type="match status" value="1"/>
</dbReference>
<feature type="transmembrane region" description="Helical" evidence="4">
    <location>
        <begin position="404"/>
        <end position="426"/>
    </location>
</feature>
<evidence type="ECO:0000259" key="5">
    <source>
        <dbReference type="PROSITE" id="PS50850"/>
    </source>
</evidence>
<dbReference type="PANTHER" id="PTHR42910">
    <property type="entry name" value="TRANSPORTER SCO4007-RELATED"/>
    <property type="match status" value="1"/>
</dbReference>
<feature type="transmembrane region" description="Helical" evidence="4">
    <location>
        <begin position="537"/>
        <end position="556"/>
    </location>
</feature>
<feature type="transmembrane region" description="Helical" evidence="4">
    <location>
        <begin position="265"/>
        <end position="286"/>
    </location>
</feature>
<feature type="transmembrane region" description="Helical" evidence="4">
    <location>
        <begin position="146"/>
        <end position="168"/>
    </location>
</feature>
<dbReference type="Proteomes" id="UP000272627">
    <property type="component" value="Unassembled WGS sequence"/>
</dbReference>
<reference evidence="6 7" key="1">
    <citation type="submission" date="2018-08" db="EMBL/GenBank/DDBJ databases">
        <title>Recombination of ecologically and evolutionarily significant loci maintains genetic cohesion in the Pseudomonas syringae species complex.</title>
        <authorList>
            <person name="Dillon M."/>
            <person name="Thakur S."/>
            <person name="Almeida R.N.D."/>
            <person name="Weir B.S."/>
            <person name="Guttman D.S."/>
        </authorList>
    </citation>
    <scope>NUCLEOTIDE SEQUENCE [LARGE SCALE GENOMIC DNA]</scope>
    <source>
        <strain evidence="6 7">ICMP 8636</strain>
    </source>
</reference>
<feature type="transmembrane region" description="Helical" evidence="4">
    <location>
        <begin position="438"/>
        <end position="457"/>
    </location>
</feature>
<proteinExistence type="predicted"/>
<sequence length="618" mass="63897">MLKVHTKFSFATTYSKDGAMPFKSRAPVKMEIEAEKSSGGYTQASQPRDTPKLSRYQTFLFAITCAMAVANVYFAQPLLESMAASLSVSPGTIGVVVTATQAGYAVGLLFIVPLGDLLNRKKLILTQMLLSALALCAVGLSQDWGMLLGSMVLVGLMAVVVQVVVAYAASLASPEQRGEAVGTVTSGVVLGILLARFVSGAVADLAGWRGVYFVSAALMIGMALVLMRAMPASTTPPAKGGYWQLLRSVFQLYLTERTLRVRGTFALLIFAAFSVLWTSMVLPLSAPPLSLSHTQIGLFGLAGVAGALAARFGCRRLLVCSTVLICLCLPLLATISSLPLLIATLFLFGASMGGVDCTANVQAVIVERASGKTMMSGFHGLFSLGGIVGAAGVAGLLSLGISPFTAMLIVVFLTLVALAKAAPNLLPYGSPADGPAFAIPRGVVLFIGLLCFTVFLAEGAMLDWSAVFLTSLRGVEASYAGLGYAVFAATMTLGRLFGDPVVKRVGSNRVIILGGLCAAAGLAVATLIPVWQAALLGYALVGAGCSNIVPVCYSAVGRQKTMPESVAIPAITTVGYAGILIGPAAIGFIAHVSSLELAFMIVAVMLLGVAIGGSKLRT</sequence>
<dbReference type="CDD" id="cd17324">
    <property type="entry name" value="MFS_NepI_like"/>
    <property type="match status" value="1"/>
</dbReference>
<evidence type="ECO:0000256" key="1">
    <source>
        <dbReference type="ARBA" id="ARBA00022692"/>
    </source>
</evidence>
<evidence type="ECO:0000256" key="3">
    <source>
        <dbReference type="ARBA" id="ARBA00023136"/>
    </source>
</evidence>
<feature type="domain" description="Major facilitator superfamily (MFS) profile" evidence="5">
    <location>
        <begin position="57"/>
        <end position="426"/>
    </location>
</feature>
<feature type="transmembrane region" description="Helical" evidence="4">
    <location>
        <begin position="568"/>
        <end position="591"/>
    </location>
</feature>
<feature type="transmembrane region" description="Helical" evidence="4">
    <location>
        <begin position="477"/>
        <end position="498"/>
    </location>
</feature>
<evidence type="ECO:0000313" key="7">
    <source>
        <dbReference type="Proteomes" id="UP000272627"/>
    </source>
</evidence>
<feature type="transmembrane region" description="Helical" evidence="4">
    <location>
        <begin position="210"/>
        <end position="229"/>
    </location>
</feature>
<dbReference type="InterPro" id="IPR011701">
    <property type="entry name" value="MFS"/>
</dbReference>
<feature type="transmembrane region" description="Helical" evidence="4">
    <location>
        <begin position="317"/>
        <end position="335"/>
    </location>
</feature>
<keyword evidence="3 4" id="KW-0472">Membrane</keyword>
<dbReference type="InterPro" id="IPR036259">
    <property type="entry name" value="MFS_trans_sf"/>
</dbReference>
<protein>
    <submittedName>
        <fullName evidence="6">Transporter</fullName>
    </submittedName>
</protein>
<feature type="transmembrane region" description="Helical" evidence="4">
    <location>
        <begin position="292"/>
        <end position="310"/>
    </location>
</feature>
<dbReference type="Gene3D" id="1.20.1250.20">
    <property type="entry name" value="MFS general substrate transporter like domains"/>
    <property type="match status" value="3"/>
</dbReference>
<dbReference type="CDD" id="cd17393">
    <property type="entry name" value="MFS_MosC_like"/>
    <property type="match status" value="1"/>
</dbReference>
<dbReference type="InterPro" id="IPR020846">
    <property type="entry name" value="MFS_dom"/>
</dbReference>
<feature type="transmembrane region" description="Helical" evidence="4">
    <location>
        <begin position="510"/>
        <end position="531"/>
    </location>
</feature>
<feature type="transmembrane region" description="Helical" evidence="4">
    <location>
        <begin position="123"/>
        <end position="140"/>
    </location>
</feature>
<keyword evidence="1 4" id="KW-0812">Transmembrane</keyword>
<feature type="transmembrane region" description="Helical" evidence="4">
    <location>
        <begin position="378"/>
        <end position="398"/>
    </location>
</feature>
<feature type="transmembrane region" description="Helical" evidence="4">
    <location>
        <begin position="91"/>
        <end position="111"/>
    </location>
</feature>
<name>A0A3M3AC79_PSEA0</name>
<dbReference type="GO" id="GO:0022857">
    <property type="term" value="F:transmembrane transporter activity"/>
    <property type="evidence" value="ECO:0007669"/>
    <property type="project" value="InterPro"/>
</dbReference>
<organism evidence="6 7">
    <name type="scientific">Pseudomonas amygdali pv. eriobotryae</name>
    <dbReference type="NCBI Taxonomy" id="129137"/>
    <lineage>
        <taxon>Bacteria</taxon>
        <taxon>Pseudomonadati</taxon>
        <taxon>Pseudomonadota</taxon>
        <taxon>Gammaproteobacteria</taxon>
        <taxon>Pseudomonadales</taxon>
        <taxon>Pseudomonadaceae</taxon>
        <taxon>Pseudomonas</taxon>
        <taxon>Pseudomonas amygdali</taxon>
    </lineage>
</organism>
<evidence type="ECO:0000256" key="4">
    <source>
        <dbReference type="SAM" id="Phobius"/>
    </source>
</evidence>
<feature type="transmembrane region" description="Helical" evidence="4">
    <location>
        <begin position="58"/>
        <end position="79"/>
    </location>
</feature>
<comment type="caution">
    <text evidence="6">The sequence shown here is derived from an EMBL/GenBank/DDBJ whole genome shotgun (WGS) entry which is preliminary data.</text>
</comment>
<accession>A0A3M3AC79</accession>
<dbReference type="PANTHER" id="PTHR42910:SF1">
    <property type="entry name" value="MAJOR FACILITATOR SUPERFAMILY (MFS) PROFILE DOMAIN-CONTAINING PROTEIN"/>
    <property type="match status" value="1"/>
</dbReference>
<dbReference type="AlphaFoldDB" id="A0A3M3AC79"/>
<feature type="transmembrane region" description="Helical" evidence="4">
    <location>
        <begin position="180"/>
        <end position="198"/>
    </location>
</feature>